<reference evidence="6 7" key="1">
    <citation type="submission" date="2018-06" db="EMBL/GenBank/DDBJ databases">
        <authorList>
            <consortium name="Pathogen Informatics"/>
            <person name="Doyle S."/>
        </authorList>
    </citation>
    <scope>NUCLEOTIDE SEQUENCE [LARGE SCALE GENOMIC DNA]</scope>
    <source>
        <strain evidence="6 7">NCTC13296</strain>
    </source>
</reference>
<feature type="domain" description="IclR-ED" evidence="5">
    <location>
        <begin position="80"/>
        <end position="256"/>
    </location>
</feature>
<dbReference type="SMART" id="SM00346">
    <property type="entry name" value="HTH_ICLR"/>
    <property type="match status" value="1"/>
</dbReference>
<dbReference type="Pfam" id="PF01614">
    <property type="entry name" value="IclR_C"/>
    <property type="match status" value="1"/>
</dbReference>
<dbReference type="Pfam" id="PF09339">
    <property type="entry name" value="HTH_IclR"/>
    <property type="match status" value="1"/>
</dbReference>
<dbReference type="InterPro" id="IPR029016">
    <property type="entry name" value="GAF-like_dom_sf"/>
</dbReference>
<evidence type="ECO:0000313" key="7">
    <source>
        <dbReference type="Proteomes" id="UP000254569"/>
    </source>
</evidence>
<evidence type="ECO:0000313" key="6">
    <source>
        <dbReference type="EMBL" id="SUE13951.1"/>
    </source>
</evidence>
<dbReference type="GO" id="GO:0003677">
    <property type="term" value="F:DNA binding"/>
    <property type="evidence" value="ECO:0007669"/>
    <property type="project" value="UniProtKB-KW"/>
</dbReference>
<dbReference type="SUPFAM" id="SSF55781">
    <property type="entry name" value="GAF domain-like"/>
    <property type="match status" value="1"/>
</dbReference>
<dbReference type="GO" id="GO:0003700">
    <property type="term" value="F:DNA-binding transcription factor activity"/>
    <property type="evidence" value="ECO:0007669"/>
    <property type="project" value="TreeGrafter"/>
</dbReference>
<keyword evidence="1" id="KW-0805">Transcription regulation</keyword>
<dbReference type="PROSITE" id="PS51078">
    <property type="entry name" value="ICLR_ED"/>
    <property type="match status" value="1"/>
</dbReference>
<gene>
    <name evidence="6" type="primary">srpS</name>
    <name evidence="6" type="ORF">NCTC13296_00784</name>
</gene>
<dbReference type="EMBL" id="UGVI01000001">
    <property type="protein sequence ID" value="SUE13951.1"/>
    <property type="molecule type" value="Genomic_DNA"/>
</dbReference>
<dbReference type="GO" id="GO:0045892">
    <property type="term" value="P:negative regulation of DNA-templated transcription"/>
    <property type="evidence" value="ECO:0007669"/>
    <property type="project" value="TreeGrafter"/>
</dbReference>
<sequence>MTIRMDQGVASGPARVPRPGVVERLTQILDAFADGPQHMLLEDITRATGLPRSTAFRLLTQLVDLHWLERGSRGYRLGVRVQRISGRVGDYSELRAAAYDVLNELQSRTGGVAHLTVLEGTSVHFLDRIGGVARNGIPSRVAVRVPAQDTVSGRALLACLMPEQVELLMSLGEHPLPTDRLSALHAQLNRVRQQRGVSHVPGEKCPLTISAVATPVRGPDGAIAAISLACRGVVELGRMAPLVRSAARRTSELLFPTSAERRLRTVHRSSNDLY</sequence>
<dbReference type="SUPFAM" id="SSF46785">
    <property type="entry name" value="Winged helix' DNA-binding domain"/>
    <property type="match status" value="1"/>
</dbReference>
<accession>A0A379LV67</accession>
<keyword evidence="2" id="KW-0238">DNA-binding</keyword>
<evidence type="ECO:0000256" key="2">
    <source>
        <dbReference type="ARBA" id="ARBA00023125"/>
    </source>
</evidence>
<dbReference type="InterPro" id="IPR036388">
    <property type="entry name" value="WH-like_DNA-bd_sf"/>
</dbReference>
<dbReference type="AlphaFoldDB" id="A0A379LV67"/>
<organism evidence="6 7">
    <name type="scientific">Rhodococcus gordoniae</name>
    <dbReference type="NCBI Taxonomy" id="223392"/>
    <lineage>
        <taxon>Bacteria</taxon>
        <taxon>Bacillati</taxon>
        <taxon>Actinomycetota</taxon>
        <taxon>Actinomycetes</taxon>
        <taxon>Mycobacteriales</taxon>
        <taxon>Nocardiaceae</taxon>
        <taxon>Rhodococcus</taxon>
    </lineage>
</organism>
<evidence type="ECO:0000256" key="3">
    <source>
        <dbReference type="ARBA" id="ARBA00023163"/>
    </source>
</evidence>
<dbReference type="Proteomes" id="UP000254569">
    <property type="component" value="Unassembled WGS sequence"/>
</dbReference>
<dbReference type="InterPro" id="IPR036390">
    <property type="entry name" value="WH_DNA-bd_sf"/>
</dbReference>
<dbReference type="Gene3D" id="1.10.10.10">
    <property type="entry name" value="Winged helix-like DNA-binding domain superfamily/Winged helix DNA-binding domain"/>
    <property type="match status" value="1"/>
</dbReference>
<evidence type="ECO:0000256" key="1">
    <source>
        <dbReference type="ARBA" id="ARBA00023015"/>
    </source>
</evidence>
<keyword evidence="7" id="KW-1185">Reference proteome</keyword>
<feature type="domain" description="HTH iclR-type" evidence="4">
    <location>
        <begin position="19"/>
        <end position="79"/>
    </location>
</feature>
<dbReference type="PANTHER" id="PTHR30136">
    <property type="entry name" value="HELIX-TURN-HELIX TRANSCRIPTIONAL REGULATOR, ICLR FAMILY"/>
    <property type="match status" value="1"/>
</dbReference>
<dbReference type="InterPro" id="IPR050707">
    <property type="entry name" value="HTH_MetabolicPath_Reg"/>
</dbReference>
<keyword evidence="3" id="KW-0804">Transcription</keyword>
<dbReference type="InterPro" id="IPR005471">
    <property type="entry name" value="Tscrpt_reg_IclR_N"/>
</dbReference>
<dbReference type="InterPro" id="IPR014757">
    <property type="entry name" value="Tscrpt_reg_IclR_C"/>
</dbReference>
<name>A0A379LV67_9NOCA</name>
<dbReference type="PROSITE" id="PS51077">
    <property type="entry name" value="HTH_ICLR"/>
    <property type="match status" value="1"/>
</dbReference>
<proteinExistence type="predicted"/>
<protein>
    <submittedName>
        <fullName evidence="6">IclR family transcriptional regulator</fullName>
    </submittedName>
</protein>
<dbReference type="PANTHER" id="PTHR30136:SF35">
    <property type="entry name" value="HTH-TYPE TRANSCRIPTIONAL REGULATOR RV1719"/>
    <property type="match status" value="1"/>
</dbReference>
<evidence type="ECO:0000259" key="5">
    <source>
        <dbReference type="PROSITE" id="PS51078"/>
    </source>
</evidence>
<dbReference type="Gene3D" id="3.30.450.40">
    <property type="match status" value="1"/>
</dbReference>
<evidence type="ECO:0000259" key="4">
    <source>
        <dbReference type="PROSITE" id="PS51077"/>
    </source>
</evidence>